<evidence type="ECO:0000256" key="1">
    <source>
        <dbReference type="SAM" id="MobiDB-lite"/>
    </source>
</evidence>
<name>A0ABQ9ZLA4_9CRUS</name>
<dbReference type="EMBL" id="JAOYFB010000004">
    <property type="protein sequence ID" value="KAK4013723.1"/>
    <property type="molecule type" value="Genomic_DNA"/>
</dbReference>
<keyword evidence="3" id="KW-1185">Reference proteome</keyword>
<gene>
    <name evidence="2" type="ORF">OUZ56_026275</name>
</gene>
<dbReference type="Proteomes" id="UP001234178">
    <property type="component" value="Unassembled WGS sequence"/>
</dbReference>
<organism evidence="2 3">
    <name type="scientific">Daphnia magna</name>
    <dbReference type="NCBI Taxonomy" id="35525"/>
    <lineage>
        <taxon>Eukaryota</taxon>
        <taxon>Metazoa</taxon>
        <taxon>Ecdysozoa</taxon>
        <taxon>Arthropoda</taxon>
        <taxon>Crustacea</taxon>
        <taxon>Branchiopoda</taxon>
        <taxon>Diplostraca</taxon>
        <taxon>Cladocera</taxon>
        <taxon>Anomopoda</taxon>
        <taxon>Daphniidae</taxon>
        <taxon>Daphnia</taxon>
    </lineage>
</organism>
<sequence length="84" mass="9219">MWSFLKTMTGKGTDPTPDGRPINNNDMATNDLSEKSEVFLNHFSSAHSTGIPNNTTCKEIILRKVLAKIKKQCSREGPGKQQGA</sequence>
<feature type="region of interest" description="Disordered" evidence="1">
    <location>
        <begin position="1"/>
        <end position="24"/>
    </location>
</feature>
<proteinExistence type="predicted"/>
<evidence type="ECO:0000313" key="3">
    <source>
        <dbReference type="Proteomes" id="UP001234178"/>
    </source>
</evidence>
<protein>
    <submittedName>
        <fullName evidence="2">Uncharacterized protein</fullName>
    </submittedName>
</protein>
<evidence type="ECO:0000313" key="2">
    <source>
        <dbReference type="EMBL" id="KAK4013723.1"/>
    </source>
</evidence>
<comment type="caution">
    <text evidence="2">The sequence shown here is derived from an EMBL/GenBank/DDBJ whole genome shotgun (WGS) entry which is preliminary data.</text>
</comment>
<accession>A0ABQ9ZLA4</accession>
<reference evidence="2 3" key="1">
    <citation type="journal article" date="2023" name="Nucleic Acids Res.">
        <title>The hologenome of Daphnia magna reveals possible DNA methylation and microbiome-mediated evolution of the host genome.</title>
        <authorList>
            <person name="Chaturvedi A."/>
            <person name="Li X."/>
            <person name="Dhandapani V."/>
            <person name="Marshall H."/>
            <person name="Kissane S."/>
            <person name="Cuenca-Cambronero M."/>
            <person name="Asole G."/>
            <person name="Calvet F."/>
            <person name="Ruiz-Romero M."/>
            <person name="Marangio P."/>
            <person name="Guigo R."/>
            <person name="Rago D."/>
            <person name="Mirbahai L."/>
            <person name="Eastwood N."/>
            <person name="Colbourne J.K."/>
            <person name="Zhou J."/>
            <person name="Mallon E."/>
            <person name="Orsini L."/>
        </authorList>
    </citation>
    <scope>NUCLEOTIDE SEQUENCE [LARGE SCALE GENOMIC DNA]</scope>
    <source>
        <strain evidence="2">LRV0_1</strain>
    </source>
</reference>